<dbReference type="KEGG" id="olu:OSTLU_9185"/>
<dbReference type="OrthoDB" id="207175at2759"/>
<dbReference type="HOGENOM" id="CLU_048809_4_2_1"/>
<evidence type="ECO:0000313" key="8">
    <source>
        <dbReference type="Proteomes" id="UP000001568"/>
    </source>
</evidence>
<dbReference type="eggNOG" id="ENOG502R1D7">
    <property type="taxonomic scope" value="Eukaryota"/>
</dbReference>
<dbReference type="GO" id="GO:0005634">
    <property type="term" value="C:nucleus"/>
    <property type="evidence" value="ECO:0007669"/>
    <property type="project" value="UniProtKB-SubCell"/>
</dbReference>
<dbReference type="AlphaFoldDB" id="A4S206"/>
<feature type="domain" description="AP2/ERF" evidence="6">
    <location>
        <begin position="74"/>
        <end position="131"/>
    </location>
</feature>
<evidence type="ECO:0000256" key="4">
    <source>
        <dbReference type="ARBA" id="ARBA00023163"/>
    </source>
</evidence>
<accession>A4S206</accession>
<dbReference type="GO" id="GO:0003677">
    <property type="term" value="F:DNA binding"/>
    <property type="evidence" value="ECO:0007669"/>
    <property type="project" value="UniProtKB-KW"/>
</dbReference>
<dbReference type="PRINTS" id="PR00367">
    <property type="entry name" value="ETHRSPELEMNT"/>
</dbReference>
<name>A4S206_OSTLU</name>
<dbReference type="STRING" id="436017.A4S206"/>
<evidence type="ECO:0000256" key="2">
    <source>
        <dbReference type="ARBA" id="ARBA00023015"/>
    </source>
</evidence>
<proteinExistence type="predicted"/>
<protein>
    <recommendedName>
        <fullName evidence="6">AP2/ERF domain-containing protein</fullName>
    </recommendedName>
</protein>
<feature type="non-terminal residue" evidence="7">
    <location>
        <position position="137"/>
    </location>
</feature>
<comment type="subcellular location">
    <subcellularLocation>
        <location evidence="1">Nucleus</location>
    </subcellularLocation>
</comment>
<dbReference type="Gene3D" id="3.30.730.10">
    <property type="entry name" value="AP2/ERF domain"/>
    <property type="match status" value="2"/>
</dbReference>
<keyword evidence="2" id="KW-0805">Transcription regulation</keyword>
<reference evidence="7 8" key="1">
    <citation type="journal article" date="2007" name="Proc. Natl. Acad. Sci. U.S.A.">
        <title>The tiny eukaryote Ostreococcus provides genomic insights into the paradox of plankton speciation.</title>
        <authorList>
            <person name="Palenik B."/>
            <person name="Grimwood J."/>
            <person name="Aerts A."/>
            <person name="Rouze P."/>
            <person name="Salamov A."/>
            <person name="Putnam N."/>
            <person name="Dupont C."/>
            <person name="Jorgensen R."/>
            <person name="Derelle E."/>
            <person name="Rombauts S."/>
            <person name="Zhou K."/>
            <person name="Otillar R."/>
            <person name="Merchant S.S."/>
            <person name="Podell S."/>
            <person name="Gaasterland T."/>
            <person name="Napoli C."/>
            <person name="Gendler K."/>
            <person name="Manuell A."/>
            <person name="Tai V."/>
            <person name="Vallon O."/>
            <person name="Piganeau G."/>
            <person name="Jancek S."/>
            <person name="Heijde M."/>
            <person name="Jabbari K."/>
            <person name="Bowler C."/>
            <person name="Lohr M."/>
            <person name="Robbens S."/>
            <person name="Werner G."/>
            <person name="Dubchak I."/>
            <person name="Pazour G.J."/>
            <person name="Ren Q."/>
            <person name="Paulsen I."/>
            <person name="Delwiche C."/>
            <person name="Schmutz J."/>
            <person name="Rokhsar D."/>
            <person name="Van de Peer Y."/>
            <person name="Moreau H."/>
            <person name="Grigoriev I.V."/>
        </authorList>
    </citation>
    <scope>NUCLEOTIDE SEQUENCE [LARGE SCALE GENOMIC DNA]</scope>
    <source>
        <strain evidence="7 8">CCE9901</strain>
    </source>
</reference>
<dbReference type="SMART" id="SM00380">
    <property type="entry name" value="AP2"/>
    <property type="match status" value="2"/>
</dbReference>
<dbReference type="Gramene" id="ABO97535">
    <property type="protein sequence ID" value="ABO97535"/>
    <property type="gene ID" value="OSTLU_9185"/>
</dbReference>
<dbReference type="SUPFAM" id="SSF54171">
    <property type="entry name" value="DNA-binding domain"/>
    <property type="match status" value="2"/>
</dbReference>
<keyword evidence="8" id="KW-1185">Reference proteome</keyword>
<feature type="domain" description="AP2/ERF" evidence="6">
    <location>
        <begin position="1"/>
        <end position="38"/>
    </location>
</feature>
<dbReference type="EMBL" id="CP000588">
    <property type="protein sequence ID" value="ABO97535.1"/>
    <property type="molecule type" value="Genomic_DNA"/>
</dbReference>
<organism evidence="7 8">
    <name type="scientific">Ostreococcus lucimarinus (strain CCE9901)</name>
    <dbReference type="NCBI Taxonomy" id="436017"/>
    <lineage>
        <taxon>Eukaryota</taxon>
        <taxon>Viridiplantae</taxon>
        <taxon>Chlorophyta</taxon>
        <taxon>Mamiellophyceae</taxon>
        <taxon>Mamiellales</taxon>
        <taxon>Bathycoccaceae</taxon>
        <taxon>Ostreococcus</taxon>
    </lineage>
</organism>
<evidence type="ECO:0000259" key="6">
    <source>
        <dbReference type="PROSITE" id="PS51032"/>
    </source>
</evidence>
<dbReference type="PANTHER" id="PTHR32467">
    <property type="entry name" value="AP2-LIKE ETHYLENE-RESPONSIVE TRANSCRIPTION FACTOR"/>
    <property type="match status" value="1"/>
</dbReference>
<dbReference type="CDD" id="cd00018">
    <property type="entry name" value="AP2"/>
    <property type="match status" value="1"/>
</dbReference>
<dbReference type="PROSITE" id="PS51032">
    <property type="entry name" value="AP2_ERF"/>
    <property type="match status" value="2"/>
</dbReference>
<evidence type="ECO:0000256" key="5">
    <source>
        <dbReference type="ARBA" id="ARBA00023242"/>
    </source>
</evidence>
<dbReference type="InterPro" id="IPR001471">
    <property type="entry name" value="AP2/ERF_dom"/>
</dbReference>
<dbReference type="PANTHER" id="PTHR32467:SF90">
    <property type="entry name" value="AP2-LIKE ETHYLENE-RESPONSIVE TRANSCRIPTION FACTOR AIL1"/>
    <property type="match status" value="1"/>
</dbReference>
<sequence length="137" mass="15082">DAGKQVYLGGFDSEEQAAIAYDVIAVKCRGMKAQTNFDLRNYANELNALESISKEDLVLSLRRQSKGFSKGSSKFRGVTKHAKGKFEARIGQMIGKKYRYLGLYDTEVEAAVAYDVACVADRGLSAVTNFDISSYSE</sequence>
<dbReference type="GeneID" id="5003318"/>
<evidence type="ECO:0000256" key="3">
    <source>
        <dbReference type="ARBA" id="ARBA00023125"/>
    </source>
</evidence>
<dbReference type="OMA" id="QADNDGT"/>
<dbReference type="RefSeq" id="XP_001419242.1">
    <property type="nucleotide sequence ID" value="XM_001419205.1"/>
</dbReference>
<dbReference type="Proteomes" id="UP000001568">
    <property type="component" value="Chromosome 8"/>
</dbReference>
<evidence type="ECO:0000256" key="1">
    <source>
        <dbReference type="ARBA" id="ARBA00004123"/>
    </source>
</evidence>
<dbReference type="GO" id="GO:0003700">
    <property type="term" value="F:DNA-binding transcription factor activity"/>
    <property type="evidence" value="ECO:0007669"/>
    <property type="project" value="InterPro"/>
</dbReference>
<keyword evidence="5" id="KW-0539">Nucleus</keyword>
<gene>
    <name evidence="7" type="ORF">OSTLU_9185</name>
</gene>
<keyword evidence="3" id="KW-0238">DNA-binding</keyword>
<dbReference type="InterPro" id="IPR036955">
    <property type="entry name" value="AP2/ERF_dom_sf"/>
</dbReference>
<dbReference type="InterPro" id="IPR016177">
    <property type="entry name" value="DNA-bd_dom_sf"/>
</dbReference>
<feature type="non-terminal residue" evidence="7">
    <location>
        <position position="1"/>
    </location>
</feature>
<keyword evidence="4" id="KW-0804">Transcription</keyword>
<evidence type="ECO:0000313" key="7">
    <source>
        <dbReference type="EMBL" id="ABO97535.1"/>
    </source>
</evidence>